<dbReference type="EMBL" id="JAWCUI010000018">
    <property type="protein sequence ID" value="KAL1897619.1"/>
    <property type="molecule type" value="Genomic_DNA"/>
</dbReference>
<feature type="region of interest" description="Disordered" evidence="6">
    <location>
        <begin position="1"/>
        <end position="25"/>
    </location>
</feature>
<keyword evidence="2" id="KW-0813">Transport</keyword>
<organism evidence="9 10">
    <name type="scientific">Sporothrix stenoceras</name>
    <dbReference type="NCBI Taxonomy" id="5173"/>
    <lineage>
        <taxon>Eukaryota</taxon>
        <taxon>Fungi</taxon>
        <taxon>Dikarya</taxon>
        <taxon>Ascomycota</taxon>
        <taxon>Pezizomycotina</taxon>
        <taxon>Sordariomycetes</taxon>
        <taxon>Sordariomycetidae</taxon>
        <taxon>Ophiostomatales</taxon>
        <taxon>Ophiostomataceae</taxon>
        <taxon>Sporothrix</taxon>
    </lineage>
</organism>
<evidence type="ECO:0000256" key="3">
    <source>
        <dbReference type="ARBA" id="ARBA00022692"/>
    </source>
</evidence>
<comment type="caution">
    <text evidence="9">The sequence shown here is derived from an EMBL/GenBank/DDBJ whole genome shotgun (WGS) entry which is preliminary data.</text>
</comment>
<evidence type="ECO:0000256" key="5">
    <source>
        <dbReference type="ARBA" id="ARBA00023136"/>
    </source>
</evidence>
<keyword evidence="3 7" id="KW-0812">Transmembrane</keyword>
<feature type="transmembrane region" description="Helical" evidence="7">
    <location>
        <begin position="206"/>
        <end position="225"/>
    </location>
</feature>
<evidence type="ECO:0000256" key="1">
    <source>
        <dbReference type="ARBA" id="ARBA00004141"/>
    </source>
</evidence>
<feature type="transmembrane region" description="Helical" evidence="7">
    <location>
        <begin position="174"/>
        <end position="194"/>
    </location>
</feature>
<dbReference type="InterPro" id="IPR020846">
    <property type="entry name" value="MFS_dom"/>
</dbReference>
<dbReference type="Pfam" id="PF07690">
    <property type="entry name" value="MFS_1"/>
    <property type="match status" value="1"/>
</dbReference>
<evidence type="ECO:0000313" key="10">
    <source>
        <dbReference type="Proteomes" id="UP001583186"/>
    </source>
</evidence>
<evidence type="ECO:0000313" key="9">
    <source>
        <dbReference type="EMBL" id="KAL1897619.1"/>
    </source>
</evidence>
<sequence>MAAPEKTNTVLPIPSDQMSTQEGDHQMTGGVDNLPPPKTVTADQGHTDVALGVIVNETSVDLDPALRRRALRKIDTWVLPLLALTTMLQFLDKSTLNYAAIFGIVEDTNLRGSEYSWLASIFYFGYLVIQPVAANLLQKIPPAKCLAVTVFIWGFILFMHVVCTNWSGLMAVRFFLGMAEGVVTPAFMLISTAWYARRDQPLRMGIWFSFNGIAGIIGGILAYGLGHIQSSIDSWKWMYLVTGALSIIWSIALWFLLPDHQGKAWFLDEHEKMAAVEMVRSNHTGVHNSKFQKSQMVEAFCDPKVYILTLMALVWNIPNSIATFGSLVIENFSFTVLGTTLLGMPAGAVEFVLMIIITFVCLRVASLRIFCMITALTIALVGSIMVFALPYDNKNALLGGYYLLYAFPTGYILLLGMASANIAGHTKKVVANSLIMIGYSVGNIIGPQFFLTRQRPRYRLGIGSCLVSFAVLIALCIMLRFYLMWENKKRTAIREAADQQQQEDGQDHSQYDFRNLTDKENPLFVYVY</sequence>
<dbReference type="Proteomes" id="UP001583186">
    <property type="component" value="Unassembled WGS sequence"/>
</dbReference>
<feature type="transmembrane region" description="Helical" evidence="7">
    <location>
        <begin position="341"/>
        <end position="362"/>
    </location>
</feature>
<dbReference type="SUPFAM" id="SSF103473">
    <property type="entry name" value="MFS general substrate transporter"/>
    <property type="match status" value="1"/>
</dbReference>
<name>A0ABR3ZDN7_9PEZI</name>
<protein>
    <recommendedName>
        <fullName evidence="8">Major facilitator superfamily (MFS) profile domain-containing protein</fullName>
    </recommendedName>
</protein>
<gene>
    <name evidence="9" type="ORF">Sste5346_003925</name>
</gene>
<evidence type="ECO:0000256" key="2">
    <source>
        <dbReference type="ARBA" id="ARBA00022448"/>
    </source>
</evidence>
<accession>A0ABR3ZDN7</accession>
<keyword evidence="4 7" id="KW-1133">Transmembrane helix</keyword>
<feature type="transmembrane region" description="Helical" evidence="7">
    <location>
        <begin position="461"/>
        <end position="483"/>
    </location>
</feature>
<evidence type="ECO:0000256" key="6">
    <source>
        <dbReference type="SAM" id="MobiDB-lite"/>
    </source>
</evidence>
<reference evidence="9 10" key="1">
    <citation type="journal article" date="2024" name="IMA Fungus">
        <title>IMA Genome - F19 : A genome assembly and annotation guide to empower mycologists, including annotated draft genome sequences of Ceratocystis pirilliformis, Diaporthe australafricana, Fusarium ophioides, Paecilomyces lecythidis, and Sporothrix stenoceras.</title>
        <authorList>
            <person name="Aylward J."/>
            <person name="Wilson A.M."/>
            <person name="Visagie C.M."/>
            <person name="Spraker J."/>
            <person name="Barnes I."/>
            <person name="Buitendag C."/>
            <person name="Ceriani C."/>
            <person name="Del Mar Angel L."/>
            <person name="du Plessis D."/>
            <person name="Fuchs T."/>
            <person name="Gasser K."/>
            <person name="Kramer D."/>
            <person name="Li W."/>
            <person name="Munsamy K."/>
            <person name="Piso A."/>
            <person name="Price J.L."/>
            <person name="Sonnekus B."/>
            <person name="Thomas C."/>
            <person name="van der Nest A."/>
            <person name="van Dijk A."/>
            <person name="van Heerden A."/>
            <person name="van Vuuren N."/>
            <person name="Yilmaz N."/>
            <person name="Duong T.A."/>
            <person name="van der Merwe N.A."/>
            <person name="Wingfield M.J."/>
            <person name="Wingfield B.D."/>
        </authorList>
    </citation>
    <scope>NUCLEOTIDE SEQUENCE [LARGE SCALE GENOMIC DNA]</scope>
    <source>
        <strain evidence="9 10">CMW 5346</strain>
    </source>
</reference>
<dbReference type="InterPro" id="IPR036259">
    <property type="entry name" value="MFS_trans_sf"/>
</dbReference>
<evidence type="ECO:0000256" key="7">
    <source>
        <dbReference type="SAM" id="Phobius"/>
    </source>
</evidence>
<dbReference type="PANTHER" id="PTHR43791:SF97">
    <property type="entry name" value="ALLANTOATE TRANSPORTER, PUTATIVE (AFU_ORTHOLOGUE AFUA_1G14700)-RELATED"/>
    <property type="match status" value="1"/>
</dbReference>
<feature type="transmembrane region" description="Helical" evidence="7">
    <location>
        <begin position="369"/>
        <end position="389"/>
    </location>
</feature>
<keyword evidence="10" id="KW-1185">Reference proteome</keyword>
<feature type="transmembrane region" description="Helical" evidence="7">
    <location>
        <begin position="115"/>
        <end position="133"/>
    </location>
</feature>
<feature type="transmembrane region" description="Helical" evidence="7">
    <location>
        <begin position="237"/>
        <end position="257"/>
    </location>
</feature>
<dbReference type="PROSITE" id="PS50850">
    <property type="entry name" value="MFS"/>
    <property type="match status" value="1"/>
</dbReference>
<evidence type="ECO:0000259" key="8">
    <source>
        <dbReference type="PROSITE" id="PS50850"/>
    </source>
</evidence>
<feature type="transmembrane region" description="Helical" evidence="7">
    <location>
        <begin position="429"/>
        <end position="449"/>
    </location>
</feature>
<proteinExistence type="predicted"/>
<evidence type="ECO:0000256" key="4">
    <source>
        <dbReference type="ARBA" id="ARBA00022989"/>
    </source>
</evidence>
<feature type="transmembrane region" description="Helical" evidence="7">
    <location>
        <begin position="145"/>
        <end position="168"/>
    </location>
</feature>
<comment type="subcellular location">
    <subcellularLocation>
        <location evidence="1">Membrane</location>
        <topology evidence="1">Multi-pass membrane protein</topology>
    </subcellularLocation>
</comment>
<keyword evidence="5 7" id="KW-0472">Membrane</keyword>
<feature type="compositionally biased region" description="Polar residues" evidence="6">
    <location>
        <begin position="1"/>
        <end position="21"/>
    </location>
</feature>
<feature type="domain" description="Major facilitator superfamily (MFS) profile" evidence="8">
    <location>
        <begin position="78"/>
        <end position="488"/>
    </location>
</feature>
<feature type="transmembrane region" description="Helical" evidence="7">
    <location>
        <begin position="401"/>
        <end position="422"/>
    </location>
</feature>
<dbReference type="PANTHER" id="PTHR43791">
    <property type="entry name" value="PERMEASE-RELATED"/>
    <property type="match status" value="1"/>
</dbReference>
<dbReference type="Gene3D" id="1.20.1250.20">
    <property type="entry name" value="MFS general substrate transporter like domains"/>
    <property type="match status" value="1"/>
</dbReference>
<dbReference type="InterPro" id="IPR011701">
    <property type="entry name" value="MFS"/>
</dbReference>